<organism evidence="1 2">
    <name type="scientific">Aristolochia fimbriata</name>
    <name type="common">White veined hardy Dutchman's pipe vine</name>
    <dbReference type="NCBI Taxonomy" id="158543"/>
    <lineage>
        <taxon>Eukaryota</taxon>
        <taxon>Viridiplantae</taxon>
        <taxon>Streptophyta</taxon>
        <taxon>Embryophyta</taxon>
        <taxon>Tracheophyta</taxon>
        <taxon>Spermatophyta</taxon>
        <taxon>Magnoliopsida</taxon>
        <taxon>Magnoliidae</taxon>
        <taxon>Piperales</taxon>
        <taxon>Aristolochiaceae</taxon>
        <taxon>Aristolochia</taxon>
    </lineage>
</organism>
<keyword evidence="2" id="KW-1185">Reference proteome</keyword>
<proteinExistence type="predicted"/>
<dbReference type="EMBL" id="JAINDJ010000006">
    <property type="protein sequence ID" value="KAG9444620.1"/>
    <property type="molecule type" value="Genomic_DNA"/>
</dbReference>
<comment type="caution">
    <text evidence="1">The sequence shown here is derived from an EMBL/GenBank/DDBJ whole genome shotgun (WGS) entry which is preliminary data.</text>
</comment>
<gene>
    <name evidence="1" type="ORF">H6P81_015960</name>
</gene>
<protein>
    <submittedName>
        <fullName evidence="1">Uncharacterized protein</fullName>
    </submittedName>
</protein>
<name>A0AAV7E6W5_ARIFI</name>
<evidence type="ECO:0000313" key="2">
    <source>
        <dbReference type="Proteomes" id="UP000825729"/>
    </source>
</evidence>
<dbReference type="AlphaFoldDB" id="A0AAV7E6W5"/>
<evidence type="ECO:0000313" key="1">
    <source>
        <dbReference type="EMBL" id="KAG9444620.1"/>
    </source>
</evidence>
<dbReference type="Proteomes" id="UP000825729">
    <property type="component" value="Unassembled WGS sequence"/>
</dbReference>
<sequence>MDCGARARRSRRGGRDKHGLVAPCVLGKGCRPLSWRPRKGLLPQRRCNGLLLNFVSGAKAIKPLASVGRWPSALLQPCGKGPSGPCDPFAQLRVFSIFHALCGTVRCPSPDLDLHCGGTFGAFAGFAMHGGASGVRIGGVASGACWTCAGGASGRMSRRVVARSSLHCTDLPRPCWVAGIPLVLVCFNPERGSSP</sequence>
<accession>A0AAV7E6W5</accession>
<reference evidence="1 2" key="1">
    <citation type="submission" date="2021-07" db="EMBL/GenBank/DDBJ databases">
        <title>The Aristolochia fimbriata genome: insights into angiosperm evolution, floral development and chemical biosynthesis.</title>
        <authorList>
            <person name="Jiao Y."/>
        </authorList>
    </citation>
    <scope>NUCLEOTIDE SEQUENCE [LARGE SCALE GENOMIC DNA]</scope>
    <source>
        <strain evidence="1">IBCAS-2021</strain>
        <tissue evidence="1">Leaf</tissue>
    </source>
</reference>